<comment type="caution">
    <text evidence="1">The sequence shown here is derived from an EMBL/GenBank/DDBJ whole genome shotgun (WGS) entry which is preliminary data.</text>
</comment>
<dbReference type="RefSeq" id="WP_138474738.1">
    <property type="nucleotide sequence ID" value="NZ_VBTH01000017.1"/>
</dbReference>
<evidence type="ECO:0000313" key="2">
    <source>
        <dbReference type="Proteomes" id="UP000305541"/>
    </source>
</evidence>
<dbReference type="OrthoDB" id="9982067at2"/>
<dbReference type="AlphaFoldDB" id="A0A5R9BUM0"/>
<sequence>MIKAKHTKPTVEQWHKVNQLLDDVVRVGHVNKRYCDCEVCTKLSDYTRKIGLLKNERVEDGRWDQRKINTQRRYERDAIKIANLAGQGYNRTGISKKIGVSVDYVSKRAQEFEIEIQRK</sequence>
<dbReference type="EMBL" id="VBTH01000017">
    <property type="protein sequence ID" value="TLQ03632.1"/>
    <property type="molecule type" value="Genomic_DNA"/>
</dbReference>
<organism evidence="1 2">
    <name type="scientific">Pediococcus stilesii</name>
    <dbReference type="NCBI Taxonomy" id="331679"/>
    <lineage>
        <taxon>Bacteria</taxon>
        <taxon>Bacillati</taxon>
        <taxon>Bacillota</taxon>
        <taxon>Bacilli</taxon>
        <taxon>Lactobacillales</taxon>
        <taxon>Lactobacillaceae</taxon>
        <taxon>Pediococcus</taxon>
    </lineage>
</organism>
<accession>A0A5R9BUM0</accession>
<gene>
    <name evidence="1" type="ORF">FEZ51_08485</name>
</gene>
<evidence type="ECO:0000313" key="1">
    <source>
        <dbReference type="EMBL" id="TLQ03632.1"/>
    </source>
</evidence>
<reference evidence="1 2" key="1">
    <citation type="submission" date="2019-05" db="EMBL/GenBank/DDBJ databases">
        <title>The metagenome of a microbial culture collection derived from dairy environment covers the genomic content of the human microbiome.</title>
        <authorList>
            <person name="Roder T."/>
            <person name="Wuthrich D."/>
            <person name="Sattari Z."/>
            <person name="Von Ah U."/>
            <person name="Bar C."/>
            <person name="Ronchi F."/>
            <person name="Macpherson A.J."/>
            <person name="Ganal-Vonarburg S.C."/>
            <person name="Bruggmann R."/>
            <person name="Vergeres G."/>
        </authorList>
    </citation>
    <scope>NUCLEOTIDE SEQUENCE [LARGE SCALE GENOMIC DNA]</scope>
    <source>
        <strain evidence="1 2">FAM 18815</strain>
    </source>
</reference>
<name>A0A5R9BUM0_9LACO</name>
<dbReference type="Proteomes" id="UP000305541">
    <property type="component" value="Unassembled WGS sequence"/>
</dbReference>
<proteinExistence type="predicted"/>
<protein>
    <submittedName>
        <fullName evidence="1">Uncharacterized protein</fullName>
    </submittedName>
</protein>